<name>A0AA95I906_9BACL</name>
<dbReference type="InterPro" id="IPR019896">
    <property type="entry name" value="Polysacch_pyruvyl_Trfase_CsaB"/>
</dbReference>
<feature type="domain" description="Polysaccharide pyruvyl transferase" evidence="1">
    <location>
        <begin position="19"/>
        <end position="324"/>
    </location>
</feature>
<keyword evidence="2" id="KW-0808">Transferase</keyword>
<dbReference type="KEGG" id="pwn:QNH46_22300"/>
<dbReference type="GO" id="GO:0016740">
    <property type="term" value="F:transferase activity"/>
    <property type="evidence" value="ECO:0007669"/>
    <property type="project" value="UniProtKB-KW"/>
</dbReference>
<evidence type="ECO:0000313" key="2">
    <source>
        <dbReference type="EMBL" id="WHX48752.1"/>
    </source>
</evidence>
<dbReference type="EMBL" id="CP126084">
    <property type="protein sequence ID" value="WHX48752.1"/>
    <property type="molecule type" value="Genomic_DNA"/>
</dbReference>
<dbReference type="RefSeq" id="WP_283926071.1">
    <property type="nucleotide sequence ID" value="NZ_CP126084.1"/>
</dbReference>
<dbReference type="AlphaFoldDB" id="A0AA95I906"/>
<protein>
    <submittedName>
        <fullName evidence="2">Polysaccharide pyruvyl transferase CsaB</fullName>
    </submittedName>
</protein>
<accession>A0AA95I906</accession>
<dbReference type="InterPro" id="IPR007345">
    <property type="entry name" value="Polysacch_pyruvyl_Trfase"/>
</dbReference>
<gene>
    <name evidence="2" type="primary">csaB</name>
    <name evidence="2" type="ORF">QNH46_22300</name>
</gene>
<dbReference type="PANTHER" id="PTHR36836:SF1">
    <property type="entry name" value="COLANIC ACID BIOSYNTHESIS PROTEIN WCAK"/>
    <property type="match status" value="1"/>
</dbReference>
<dbReference type="PANTHER" id="PTHR36836">
    <property type="entry name" value="COLANIC ACID BIOSYNTHESIS PROTEIN WCAK"/>
    <property type="match status" value="1"/>
</dbReference>
<proteinExistence type="predicted"/>
<reference evidence="2" key="1">
    <citation type="submission" date="2023-05" db="EMBL/GenBank/DDBJ databases">
        <title>Comparative genomics of Bacillaceae isolates and their secondary metabolite potential.</title>
        <authorList>
            <person name="Song L."/>
            <person name="Nielsen L.J."/>
            <person name="Mohite O."/>
            <person name="Xu X."/>
            <person name="Weber T."/>
            <person name="Kovacs A.T."/>
        </authorList>
    </citation>
    <scope>NUCLEOTIDE SEQUENCE</scope>
    <source>
        <strain evidence="2">B2_4</strain>
    </source>
</reference>
<evidence type="ECO:0000259" key="1">
    <source>
        <dbReference type="Pfam" id="PF04230"/>
    </source>
</evidence>
<dbReference type="Proteomes" id="UP001177943">
    <property type="component" value="Chromosome"/>
</dbReference>
<dbReference type="NCBIfam" id="TIGR03609">
    <property type="entry name" value="S_layer_CsaB"/>
    <property type="match status" value="1"/>
</dbReference>
<dbReference type="Pfam" id="PF04230">
    <property type="entry name" value="PS_pyruv_trans"/>
    <property type="match status" value="1"/>
</dbReference>
<sequence>MVATSSQTIVISGYYGFRNIGDEAVLQSILNALREESEAAGLRIEPVVLSIDPEWTARTYGVKAVHRMKFSEVRDAIKNSSGLISGGGSLLQDATGVKSIPYYLGVVKLAQWLRKPTFIYAQGIGPVNRRMFRPLIASVFRRCEYVSVRDVESSALLRDIGIPKNMIEVVPDPVMGLSLPEANSREDIAVSDFGRAAGSEEGGAASGKRELPVLGVSVRFWNPQRTELMKLAEGLDALLSRMALHIRFLPFHYPSDDEASRFVMNMLSHAEDHGSEISIAPQSETPLEMLGEVSRCDLLIGMRLHSLIYAASQNVPMLGISYDPKIDHFLGRLGSVPVGSSADLDHRIVAAQSERLLSDREGWLASHAAQLEALRREAQLPAKRIVEYLRK</sequence>
<evidence type="ECO:0000313" key="3">
    <source>
        <dbReference type="Proteomes" id="UP001177943"/>
    </source>
</evidence>
<organism evidence="2 3">
    <name type="scientific">Paenibacillus woosongensis</name>
    <dbReference type="NCBI Taxonomy" id="307580"/>
    <lineage>
        <taxon>Bacteria</taxon>
        <taxon>Bacillati</taxon>
        <taxon>Bacillota</taxon>
        <taxon>Bacilli</taxon>
        <taxon>Bacillales</taxon>
        <taxon>Paenibacillaceae</taxon>
        <taxon>Paenibacillus</taxon>
    </lineage>
</organism>